<evidence type="ECO:0000313" key="1">
    <source>
        <dbReference type="EMBL" id="MFC4231229.1"/>
    </source>
</evidence>
<accession>A0ABV8PUH3</accession>
<keyword evidence="2" id="KW-1185">Reference proteome</keyword>
<dbReference type="Proteomes" id="UP001595906">
    <property type="component" value="Unassembled WGS sequence"/>
</dbReference>
<reference evidence="2" key="1">
    <citation type="journal article" date="2019" name="Int. J. Syst. Evol. Microbiol.">
        <title>The Global Catalogue of Microorganisms (GCM) 10K type strain sequencing project: providing services to taxonomists for standard genome sequencing and annotation.</title>
        <authorList>
            <consortium name="The Broad Institute Genomics Platform"/>
            <consortium name="The Broad Institute Genome Sequencing Center for Infectious Disease"/>
            <person name="Wu L."/>
            <person name="Ma J."/>
        </authorList>
    </citation>
    <scope>NUCLEOTIDE SEQUENCE [LARGE SCALE GENOMIC DNA]</scope>
    <source>
        <strain evidence="2">CECT 8010</strain>
    </source>
</reference>
<name>A0ABV8PUH3_9BACT</name>
<gene>
    <name evidence="1" type="ORF">ACFOW1_04965</name>
</gene>
<organism evidence="1 2">
    <name type="scientific">Parasediminibacterium paludis</name>
    <dbReference type="NCBI Taxonomy" id="908966"/>
    <lineage>
        <taxon>Bacteria</taxon>
        <taxon>Pseudomonadati</taxon>
        <taxon>Bacteroidota</taxon>
        <taxon>Chitinophagia</taxon>
        <taxon>Chitinophagales</taxon>
        <taxon>Chitinophagaceae</taxon>
        <taxon>Parasediminibacterium</taxon>
    </lineage>
</organism>
<dbReference type="EMBL" id="JBHSDC010000003">
    <property type="protein sequence ID" value="MFC4231229.1"/>
    <property type="molecule type" value="Genomic_DNA"/>
</dbReference>
<sequence>MKKGLYLLIFICVAYTSEAQQKNSIIGVVKDSVTNTIIEFASISNINKKNTIVSNTKGMFKIDIALNHLLSVAAVGYNFDTIRVTEDLLQLDTLTILLHPLSKRLADVTVTTKTKYNQYQLDSIERRRDFFINRSDVKIPVVSLANSGVGLGINLDHFYNRERRKRSAMDLFNDMENESYTNYRFTPAIINKYTKLEGEKLVTFMQLYRPSYAWLRSHTTEEDVLYYINDKLKSFNKRQKK</sequence>
<evidence type="ECO:0000313" key="2">
    <source>
        <dbReference type="Proteomes" id="UP001595906"/>
    </source>
</evidence>
<protein>
    <recommendedName>
        <fullName evidence="3">Carboxypeptidase-like protein</fullName>
    </recommendedName>
</protein>
<evidence type="ECO:0008006" key="3">
    <source>
        <dbReference type="Google" id="ProtNLM"/>
    </source>
</evidence>
<comment type="caution">
    <text evidence="1">The sequence shown here is derived from an EMBL/GenBank/DDBJ whole genome shotgun (WGS) entry which is preliminary data.</text>
</comment>
<proteinExistence type="predicted"/>
<dbReference type="RefSeq" id="WP_379012616.1">
    <property type="nucleotide sequence ID" value="NZ_JBHSDC010000003.1"/>
</dbReference>
<dbReference type="SUPFAM" id="SSF49464">
    <property type="entry name" value="Carboxypeptidase regulatory domain-like"/>
    <property type="match status" value="1"/>
</dbReference>
<dbReference type="InterPro" id="IPR008969">
    <property type="entry name" value="CarboxyPept-like_regulatory"/>
</dbReference>